<dbReference type="RefSeq" id="WP_150680307.1">
    <property type="nucleotide sequence ID" value="NZ_CABPSK010000002.1"/>
</dbReference>
<sequence length="274" mass="31895">MTLAAAPTNSLPMPYTNEQYRQFVLNLIEIRQRLDVLMGECVRHAAPFGETQTAHHLRYGAGRRIGVIKTAIGNIFEKFPPNTTRPLDTEKLHDVQINLHAFVMNVYGVFENFAWAFVERHQLRGHRKGVKWIGMFRAETRNYFPVEIRNKSLELEKWHIEYQKEYRDSLAHRIPLYVPPFHVHPDNANRYKELDKRKLALGYDITPEGKRLYSAICEEQDALKHPTFLFLHSTGDDGASRPLSLHPQIISDCMTVFDMGEIFFAHWHRVEDAG</sequence>
<protein>
    <submittedName>
        <fullName evidence="1">Uncharacterized protein</fullName>
    </submittedName>
</protein>
<proteinExistence type="predicted"/>
<dbReference type="EMBL" id="CABPSK010000002">
    <property type="protein sequence ID" value="VVE20114.1"/>
    <property type="molecule type" value="Genomic_DNA"/>
</dbReference>
<accession>A0A5E4W922</accession>
<keyword evidence="2" id="KW-1185">Reference proteome</keyword>
<gene>
    <name evidence="1" type="ORF">PPN31114_03106</name>
</gene>
<dbReference type="GeneID" id="300405122"/>
<name>A0A5E4W922_9BURK</name>
<reference evidence="1 2" key="1">
    <citation type="submission" date="2019-08" db="EMBL/GenBank/DDBJ databases">
        <authorList>
            <person name="Peeters C."/>
        </authorList>
    </citation>
    <scope>NUCLEOTIDE SEQUENCE [LARGE SCALE GENOMIC DNA]</scope>
    <source>
        <strain evidence="1 2">LMG 31114</strain>
    </source>
</reference>
<dbReference type="OrthoDB" id="9157002at2"/>
<dbReference type="AlphaFoldDB" id="A0A5E4W922"/>
<dbReference type="Proteomes" id="UP000366945">
    <property type="component" value="Unassembled WGS sequence"/>
</dbReference>
<evidence type="ECO:0000313" key="1">
    <source>
        <dbReference type="EMBL" id="VVE20114.1"/>
    </source>
</evidence>
<evidence type="ECO:0000313" key="2">
    <source>
        <dbReference type="Proteomes" id="UP000366945"/>
    </source>
</evidence>
<organism evidence="1 2">
    <name type="scientific">Pandoraea pneumonica</name>
    <dbReference type="NCBI Taxonomy" id="2508299"/>
    <lineage>
        <taxon>Bacteria</taxon>
        <taxon>Pseudomonadati</taxon>
        <taxon>Pseudomonadota</taxon>
        <taxon>Betaproteobacteria</taxon>
        <taxon>Burkholderiales</taxon>
        <taxon>Burkholderiaceae</taxon>
        <taxon>Pandoraea</taxon>
    </lineage>
</organism>